<protein>
    <submittedName>
        <fullName evidence="3">Uncharacterized protein</fullName>
    </submittedName>
</protein>
<evidence type="ECO:0000313" key="3">
    <source>
        <dbReference type="EMBL" id="GAA1776822.1"/>
    </source>
</evidence>
<evidence type="ECO:0000256" key="1">
    <source>
        <dbReference type="SAM" id="MobiDB-lite"/>
    </source>
</evidence>
<dbReference type="EMBL" id="BAAAPN010000106">
    <property type="protein sequence ID" value="GAA1776822.1"/>
    <property type="molecule type" value="Genomic_DNA"/>
</dbReference>
<feature type="transmembrane region" description="Helical" evidence="2">
    <location>
        <begin position="43"/>
        <end position="66"/>
    </location>
</feature>
<keyword evidence="4" id="KW-1185">Reference proteome</keyword>
<proteinExistence type="predicted"/>
<organism evidence="3 4">
    <name type="scientific">Nostocoides vanveenii</name>
    <dbReference type="NCBI Taxonomy" id="330835"/>
    <lineage>
        <taxon>Bacteria</taxon>
        <taxon>Bacillati</taxon>
        <taxon>Actinomycetota</taxon>
        <taxon>Actinomycetes</taxon>
        <taxon>Micrococcales</taxon>
        <taxon>Intrasporangiaceae</taxon>
        <taxon>Nostocoides</taxon>
    </lineage>
</organism>
<feature type="transmembrane region" description="Helical" evidence="2">
    <location>
        <begin position="78"/>
        <end position="97"/>
    </location>
</feature>
<gene>
    <name evidence="3" type="ORF">GCM10009810_37460</name>
</gene>
<evidence type="ECO:0000313" key="4">
    <source>
        <dbReference type="Proteomes" id="UP001501475"/>
    </source>
</evidence>
<keyword evidence="2" id="KW-1133">Transmembrane helix</keyword>
<reference evidence="4" key="1">
    <citation type="journal article" date="2019" name="Int. J. Syst. Evol. Microbiol.">
        <title>The Global Catalogue of Microorganisms (GCM) 10K type strain sequencing project: providing services to taxonomists for standard genome sequencing and annotation.</title>
        <authorList>
            <consortium name="The Broad Institute Genomics Platform"/>
            <consortium name="The Broad Institute Genome Sequencing Center for Infectious Disease"/>
            <person name="Wu L."/>
            <person name="Ma J."/>
        </authorList>
    </citation>
    <scope>NUCLEOTIDE SEQUENCE [LARGE SCALE GENOMIC DNA]</scope>
    <source>
        <strain evidence="4">JCM 15591</strain>
    </source>
</reference>
<sequence length="101" mass="10250">MTDFSGHLPDPGPAPTRDRPRTSSTASPAAPTGHERAASRGPALGTVLCALVLLALAAGTLCWQLAGRLPAWEVSGTYVLIGLGSALALIGALASFARSRD</sequence>
<keyword evidence="2" id="KW-0812">Transmembrane</keyword>
<feature type="region of interest" description="Disordered" evidence="1">
    <location>
        <begin position="1"/>
        <end position="39"/>
    </location>
</feature>
<comment type="caution">
    <text evidence="3">The sequence shown here is derived from an EMBL/GenBank/DDBJ whole genome shotgun (WGS) entry which is preliminary data.</text>
</comment>
<name>A0ABP4XGF8_9MICO</name>
<evidence type="ECO:0000256" key="2">
    <source>
        <dbReference type="SAM" id="Phobius"/>
    </source>
</evidence>
<keyword evidence="2" id="KW-0472">Membrane</keyword>
<dbReference type="RefSeq" id="WP_344069333.1">
    <property type="nucleotide sequence ID" value="NZ_BAAAPN010000106.1"/>
</dbReference>
<dbReference type="Proteomes" id="UP001501475">
    <property type="component" value="Unassembled WGS sequence"/>
</dbReference>
<accession>A0ABP4XGF8</accession>